<keyword evidence="7" id="KW-0249">Electron transport</keyword>
<keyword evidence="5 12" id="KW-0812">Transmembrane</keyword>
<dbReference type="EC" id="7.2.1.3" evidence="11"/>
<name>A0ABM1MG36_NICVS</name>
<comment type="subcellular location">
    <subcellularLocation>
        <location evidence="2">Membrane</location>
        <topology evidence="2">Multi-pass membrane protein</topology>
    </subcellularLocation>
</comment>
<evidence type="ECO:0000259" key="13">
    <source>
        <dbReference type="PROSITE" id="PS50939"/>
    </source>
</evidence>
<evidence type="ECO:0000256" key="8">
    <source>
        <dbReference type="ARBA" id="ARBA00022989"/>
    </source>
</evidence>
<evidence type="ECO:0000256" key="11">
    <source>
        <dbReference type="ARBA" id="ARBA00024225"/>
    </source>
</evidence>
<keyword evidence="3" id="KW-0813">Transport</keyword>
<feature type="transmembrane region" description="Helical" evidence="12">
    <location>
        <begin position="114"/>
        <end position="138"/>
    </location>
</feature>
<comment type="cofactor">
    <cofactor evidence="1">
        <name>heme b</name>
        <dbReference type="ChEBI" id="CHEBI:60344"/>
    </cofactor>
</comment>
<keyword evidence="14" id="KW-1185">Reference proteome</keyword>
<evidence type="ECO:0000256" key="1">
    <source>
        <dbReference type="ARBA" id="ARBA00001970"/>
    </source>
</evidence>
<evidence type="ECO:0000256" key="3">
    <source>
        <dbReference type="ARBA" id="ARBA00022448"/>
    </source>
</evidence>
<dbReference type="PANTHER" id="PTHR15422:SF43">
    <property type="entry name" value="ASCORBATE FERRIREDUCTASE (TRANSMEMBRANE)"/>
    <property type="match status" value="1"/>
</dbReference>
<dbReference type="GeneID" id="108560482"/>
<dbReference type="Pfam" id="PF03188">
    <property type="entry name" value="Cytochrom_B561"/>
    <property type="match status" value="1"/>
</dbReference>
<gene>
    <name evidence="15" type="primary">LOC108560482</name>
</gene>
<evidence type="ECO:0000256" key="12">
    <source>
        <dbReference type="SAM" id="Phobius"/>
    </source>
</evidence>
<feature type="transmembrane region" description="Helical" evidence="12">
    <location>
        <begin position="83"/>
        <end position="102"/>
    </location>
</feature>
<sequence length="216" mass="23776">MQEAGYLKCIRAVVNTFLHQLIAVIAVYNIWTPLLNSSSLLSWHVILCSLGLFPLMAEGMILFHKDNVYNTGLSEEGIKRNHVIVMVVSVVFICGGVGIEIARRGAEEHFVSAHAIVGLLCLIILLLATISGAVTSIIQALKTDYRPIALLIHNILGILSYIFTVASLCTGYFNTPFFFQSEESKIGATVVSVVICLWSLVYSFISITNQIKQMIK</sequence>
<dbReference type="PANTHER" id="PTHR15422">
    <property type="entry name" value="OS05G0565100 PROTEIN"/>
    <property type="match status" value="1"/>
</dbReference>
<dbReference type="InterPro" id="IPR006593">
    <property type="entry name" value="Cyt_b561/ferric_Rdtase_TM"/>
</dbReference>
<organism evidence="14 15">
    <name type="scientific">Nicrophorus vespilloides</name>
    <name type="common">Boreal carrion beetle</name>
    <dbReference type="NCBI Taxonomy" id="110193"/>
    <lineage>
        <taxon>Eukaryota</taxon>
        <taxon>Metazoa</taxon>
        <taxon>Ecdysozoa</taxon>
        <taxon>Arthropoda</taxon>
        <taxon>Hexapoda</taxon>
        <taxon>Insecta</taxon>
        <taxon>Pterygota</taxon>
        <taxon>Neoptera</taxon>
        <taxon>Endopterygota</taxon>
        <taxon>Coleoptera</taxon>
        <taxon>Polyphaga</taxon>
        <taxon>Staphyliniformia</taxon>
        <taxon>Silphidae</taxon>
        <taxon>Nicrophorinae</taxon>
        <taxon>Nicrophorus</taxon>
    </lineage>
</organism>
<keyword evidence="8 12" id="KW-1133">Transmembrane helix</keyword>
<keyword evidence="6" id="KW-0479">Metal-binding</keyword>
<evidence type="ECO:0000256" key="10">
    <source>
        <dbReference type="ARBA" id="ARBA00023136"/>
    </source>
</evidence>
<protein>
    <recommendedName>
        <fullName evidence="11">ascorbate ferrireductase (transmembrane)</fullName>
        <ecNumber evidence="11">7.2.1.3</ecNumber>
    </recommendedName>
</protein>
<keyword evidence="10 12" id="KW-0472">Membrane</keyword>
<evidence type="ECO:0000313" key="15">
    <source>
        <dbReference type="RefSeq" id="XP_017773536.1"/>
    </source>
</evidence>
<feature type="domain" description="Cytochrome b561" evidence="13">
    <location>
        <begin position="13"/>
        <end position="211"/>
    </location>
</feature>
<dbReference type="Proteomes" id="UP000695000">
    <property type="component" value="Unplaced"/>
</dbReference>
<keyword evidence="9" id="KW-0408">Iron</keyword>
<feature type="transmembrane region" description="Helical" evidence="12">
    <location>
        <begin position="150"/>
        <end position="174"/>
    </location>
</feature>
<evidence type="ECO:0000256" key="6">
    <source>
        <dbReference type="ARBA" id="ARBA00022723"/>
    </source>
</evidence>
<dbReference type="InterPro" id="IPR045150">
    <property type="entry name" value="CYB561D1/2"/>
</dbReference>
<accession>A0ABM1MG36</accession>
<evidence type="ECO:0000256" key="4">
    <source>
        <dbReference type="ARBA" id="ARBA00022617"/>
    </source>
</evidence>
<proteinExistence type="predicted"/>
<dbReference type="SMART" id="SM00665">
    <property type="entry name" value="B561"/>
    <property type="match status" value="1"/>
</dbReference>
<feature type="transmembrane region" description="Helical" evidence="12">
    <location>
        <begin position="12"/>
        <end position="31"/>
    </location>
</feature>
<evidence type="ECO:0000256" key="9">
    <source>
        <dbReference type="ARBA" id="ARBA00023004"/>
    </source>
</evidence>
<evidence type="ECO:0000256" key="5">
    <source>
        <dbReference type="ARBA" id="ARBA00022692"/>
    </source>
</evidence>
<dbReference type="PROSITE" id="PS50939">
    <property type="entry name" value="CYTOCHROME_B561"/>
    <property type="match status" value="1"/>
</dbReference>
<evidence type="ECO:0000256" key="7">
    <source>
        <dbReference type="ARBA" id="ARBA00022982"/>
    </source>
</evidence>
<evidence type="ECO:0000256" key="2">
    <source>
        <dbReference type="ARBA" id="ARBA00004141"/>
    </source>
</evidence>
<keyword evidence="4" id="KW-0349">Heme</keyword>
<reference evidence="15" key="1">
    <citation type="submission" date="2025-08" db="UniProtKB">
        <authorList>
            <consortium name="RefSeq"/>
        </authorList>
    </citation>
    <scope>IDENTIFICATION</scope>
    <source>
        <tissue evidence="15">Whole Larva</tissue>
    </source>
</reference>
<dbReference type="RefSeq" id="XP_017773536.1">
    <property type="nucleotide sequence ID" value="XM_017918047.1"/>
</dbReference>
<feature type="transmembrane region" description="Helical" evidence="12">
    <location>
        <begin position="186"/>
        <end position="207"/>
    </location>
</feature>
<dbReference type="Gene3D" id="1.20.120.1770">
    <property type="match status" value="1"/>
</dbReference>
<evidence type="ECO:0000313" key="14">
    <source>
        <dbReference type="Proteomes" id="UP000695000"/>
    </source>
</evidence>
<feature type="transmembrane region" description="Helical" evidence="12">
    <location>
        <begin position="43"/>
        <end position="63"/>
    </location>
</feature>